<dbReference type="STRING" id="1802723.A2675_00040"/>
<protein>
    <recommendedName>
        <fullName evidence="1">Transcription regulator AsnC/Lrp ligand binding domain-containing protein</fullName>
    </recommendedName>
</protein>
<evidence type="ECO:0000313" key="2">
    <source>
        <dbReference type="EMBL" id="OHA79826.1"/>
    </source>
</evidence>
<gene>
    <name evidence="2" type="ORF">A2675_00040</name>
</gene>
<dbReference type="SUPFAM" id="SSF54909">
    <property type="entry name" value="Dimeric alpha+beta barrel"/>
    <property type="match status" value="1"/>
</dbReference>
<evidence type="ECO:0000259" key="1">
    <source>
        <dbReference type="Pfam" id="PF01037"/>
    </source>
</evidence>
<dbReference type="InterPro" id="IPR011008">
    <property type="entry name" value="Dimeric_a/b-barrel"/>
</dbReference>
<dbReference type="AlphaFoldDB" id="A0A1G2S423"/>
<sequence>MNAQGDLNYLKEHPSINSFYRLEGKSSYCAEAHFRSFKELREFIEDLPLETEVHCNFVSEELKHEAQELP</sequence>
<accession>A0A1G2S423</accession>
<dbReference type="Gene3D" id="3.30.70.920">
    <property type="match status" value="1"/>
</dbReference>
<dbReference type="EMBL" id="MHUS01000041">
    <property type="protein sequence ID" value="OHA79826.1"/>
    <property type="molecule type" value="Genomic_DNA"/>
</dbReference>
<dbReference type="Proteomes" id="UP000176997">
    <property type="component" value="Unassembled WGS sequence"/>
</dbReference>
<organism evidence="2 3">
    <name type="scientific">Candidatus Yonathbacteria bacterium RIFCSPHIGHO2_01_FULL_51_10</name>
    <dbReference type="NCBI Taxonomy" id="1802723"/>
    <lineage>
        <taxon>Bacteria</taxon>
        <taxon>Candidatus Yonathiibacteriota</taxon>
    </lineage>
</organism>
<feature type="domain" description="Transcription regulator AsnC/Lrp ligand binding" evidence="1">
    <location>
        <begin position="9"/>
        <end position="59"/>
    </location>
</feature>
<reference evidence="2 3" key="1">
    <citation type="journal article" date="2016" name="Nat. Commun.">
        <title>Thousands of microbial genomes shed light on interconnected biogeochemical processes in an aquifer system.</title>
        <authorList>
            <person name="Anantharaman K."/>
            <person name="Brown C.T."/>
            <person name="Hug L.A."/>
            <person name="Sharon I."/>
            <person name="Castelle C.J."/>
            <person name="Probst A.J."/>
            <person name="Thomas B.C."/>
            <person name="Singh A."/>
            <person name="Wilkins M.J."/>
            <person name="Karaoz U."/>
            <person name="Brodie E.L."/>
            <person name="Williams K.H."/>
            <person name="Hubbard S.S."/>
            <person name="Banfield J.F."/>
        </authorList>
    </citation>
    <scope>NUCLEOTIDE SEQUENCE [LARGE SCALE GENOMIC DNA]</scope>
</reference>
<dbReference type="Pfam" id="PF01037">
    <property type="entry name" value="AsnC_trans_reg"/>
    <property type="match status" value="1"/>
</dbReference>
<name>A0A1G2S423_9BACT</name>
<dbReference type="InterPro" id="IPR019887">
    <property type="entry name" value="Tscrpt_reg_AsnC/Lrp_C"/>
</dbReference>
<comment type="caution">
    <text evidence="2">The sequence shown here is derived from an EMBL/GenBank/DDBJ whole genome shotgun (WGS) entry which is preliminary data.</text>
</comment>
<proteinExistence type="predicted"/>
<evidence type="ECO:0000313" key="3">
    <source>
        <dbReference type="Proteomes" id="UP000176997"/>
    </source>
</evidence>